<protein>
    <recommendedName>
        <fullName evidence="4">Peptidase aspartic putative domain-containing protein</fullName>
    </recommendedName>
</protein>
<evidence type="ECO:0000313" key="3">
    <source>
        <dbReference type="Proteomes" id="UP001642540"/>
    </source>
</evidence>
<name>A0ABP1Q6Y2_9HEXA</name>
<dbReference type="EMBL" id="CAXLJM020000020">
    <property type="protein sequence ID" value="CAL8087014.1"/>
    <property type="molecule type" value="Genomic_DNA"/>
</dbReference>
<sequence>MADFEKTVNACKVFQYQLAKIQQDVQLYDYKTTTMVHIECDRKLLAQYSSDVTEFVEKLGNLATDDEEIKEAGNLCNTLRSYIRDASLKLSILEEKIKPSRSAISLPTSSRPQIKLPKLDLPTFDGKYEDWMSFRDRFTASIVKNTSLCGSERLEYLNAAVKGEAERVIKAFQITDANFDEAWALLCKRYENNRELVFSILKSFFTQPKMNSESLPALRKLVDVSLQCQRSLAVLKRPVAQWDDMLVYTVVDKLDNSTKREWAKSLTGADMPTFQELLDFLENHIRGLHISASKSSQPHDIGGVATRAAHHSSPNGKCSCCEQAHVIYQCPTFKALPISERVELVKLKHLCFNCLSPKHGVSTCESKHTCRTCHKKHNSLLHLEVIPASGEQNPNPPTQPSIPETSRAANHGSDPNPAGQVVASHLSKVNGTILATAEVEVQDSTGYFKPCRVFLDPGSESSFVTDKCAARLGLRRKKCDVEITGISSSSAGRATAIASCNVKSKVRDFVIHVNALILPKVTANLPSFPVGGAQTWAHLEGLPLADPQFHQPREVDILLGADVTERIFLDGRSMGSILDPIARNSEFGWVIIGPTGASMPTTHSASVRSHSATIEVGQILNTVCKSEEIPNQPNSTEKEKTCENHFTRPHKHNELGQTEELPPDQRDVNLQPFPYQQDVNLQLFPDKRNKDVELPPNKRLLAGPAIQDKCTIPKYGEEDSFPHGKKPSSDCVDAYGHIGGSSSTKQTPILQTQLLSKHCFELRKWDNNNPKVLLNTNFNSIDRNGHTCARYDLSKAPGVRWNSADDLLFLGFKPNPWQQISKRIFNPLGWLTPFQQQWSSVPLPAGKLTLKWDKEVPTQLFPCWQHYQQRLCMPAGNFHVDLEERPAKAFMVLVPTEFLHLIIYKYSCLSKLSRVTAYVLMFICNAHSSNKMSRFCGDLSVQELKCSFQSPVLIFQREFYSETNFLLEGKRTKQQSVIPTSIPEIKLIIGPTTITIEEFFQAPEAILNLWQLGPMSSNPDGYHELTPAQFLIGREITSLPAADYTEITSLPAVDHIKFISLPAAHHNKIISLPAVDDTKIISLSAADYTKINSLLAAFHSTANTKCLSRLQTCHQTKQALWQRWHLKYLNSIHD</sequence>
<proteinExistence type="predicted"/>
<dbReference type="InterPro" id="IPR021109">
    <property type="entry name" value="Peptidase_aspartic_dom_sf"/>
</dbReference>
<dbReference type="InterPro" id="IPR005312">
    <property type="entry name" value="DUF1759"/>
</dbReference>
<accession>A0ABP1Q6Y2</accession>
<dbReference type="Gene3D" id="2.40.70.10">
    <property type="entry name" value="Acid Proteases"/>
    <property type="match status" value="1"/>
</dbReference>
<evidence type="ECO:0000313" key="2">
    <source>
        <dbReference type="EMBL" id="CAL8087014.1"/>
    </source>
</evidence>
<feature type="region of interest" description="Disordered" evidence="1">
    <location>
        <begin position="387"/>
        <end position="419"/>
    </location>
</feature>
<organism evidence="2 3">
    <name type="scientific">Orchesella dallaii</name>
    <dbReference type="NCBI Taxonomy" id="48710"/>
    <lineage>
        <taxon>Eukaryota</taxon>
        <taxon>Metazoa</taxon>
        <taxon>Ecdysozoa</taxon>
        <taxon>Arthropoda</taxon>
        <taxon>Hexapoda</taxon>
        <taxon>Collembola</taxon>
        <taxon>Entomobryomorpha</taxon>
        <taxon>Entomobryoidea</taxon>
        <taxon>Orchesellidae</taxon>
        <taxon>Orchesellinae</taxon>
        <taxon>Orchesella</taxon>
    </lineage>
</organism>
<dbReference type="PANTHER" id="PTHR47331:SF4">
    <property type="entry name" value="PEPTIDASE S1 DOMAIN-CONTAINING PROTEIN"/>
    <property type="match status" value="1"/>
</dbReference>
<dbReference type="Pfam" id="PF03564">
    <property type="entry name" value="DUF1759"/>
    <property type="match status" value="1"/>
</dbReference>
<keyword evidence="3" id="KW-1185">Reference proteome</keyword>
<dbReference type="PANTHER" id="PTHR47331">
    <property type="entry name" value="PHD-TYPE DOMAIN-CONTAINING PROTEIN"/>
    <property type="match status" value="1"/>
</dbReference>
<evidence type="ECO:0000256" key="1">
    <source>
        <dbReference type="SAM" id="MobiDB-lite"/>
    </source>
</evidence>
<dbReference type="Pfam" id="PF13650">
    <property type="entry name" value="Asp_protease_2"/>
    <property type="match status" value="1"/>
</dbReference>
<gene>
    <name evidence="2" type="ORF">ODALV1_LOCUS6610</name>
</gene>
<evidence type="ECO:0008006" key="4">
    <source>
        <dbReference type="Google" id="ProtNLM"/>
    </source>
</evidence>
<comment type="caution">
    <text evidence="2">The sequence shown here is derived from an EMBL/GenBank/DDBJ whole genome shotgun (WGS) entry which is preliminary data.</text>
</comment>
<dbReference type="Proteomes" id="UP001642540">
    <property type="component" value="Unassembled WGS sequence"/>
</dbReference>
<reference evidence="2 3" key="1">
    <citation type="submission" date="2024-08" db="EMBL/GenBank/DDBJ databases">
        <authorList>
            <person name="Cucini C."/>
            <person name="Frati F."/>
        </authorList>
    </citation>
    <scope>NUCLEOTIDE SEQUENCE [LARGE SCALE GENOMIC DNA]</scope>
</reference>